<proteinExistence type="predicted"/>
<gene>
    <name evidence="1" type="ORF">DERF_001402</name>
</gene>
<comment type="caution">
    <text evidence="1">The sequence shown here is derived from an EMBL/GenBank/DDBJ whole genome shotgun (WGS) entry which is preliminary data.</text>
</comment>
<name>A0A922IDM3_DERFA</name>
<reference evidence="1" key="2">
    <citation type="journal article" date="2022" name="Res Sq">
        <title>Comparative Genomics Reveals Insights into the Divergent Evolution of Astigmatic Mites and Household Pest Adaptations.</title>
        <authorList>
            <person name="Xiong Q."/>
            <person name="Wan A.T.-Y."/>
            <person name="Liu X.-Y."/>
            <person name="Fung C.S.-H."/>
            <person name="Xiao X."/>
            <person name="Malainual N."/>
            <person name="Hou J."/>
            <person name="Wang L."/>
            <person name="Wang M."/>
            <person name="Yang K."/>
            <person name="Cui Y."/>
            <person name="Leung E."/>
            <person name="Nong W."/>
            <person name="Shin S.-K."/>
            <person name="Au S."/>
            <person name="Jeong K.Y."/>
            <person name="Chew F.T."/>
            <person name="Hui J."/>
            <person name="Leung T.F."/>
            <person name="Tungtrongchitr A."/>
            <person name="Zhong N."/>
            <person name="Liu Z."/>
            <person name="Tsui S."/>
        </authorList>
    </citation>
    <scope>NUCLEOTIDE SEQUENCE</scope>
    <source>
        <strain evidence="1">Derf</strain>
        <tissue evidence="1">Whole organism</tissue>
    </source>
</reference>
<dbReference type="Proteomes" id="UP000790347">
    <property type="component" value="Unassembled WGS sequence"/>
</dbReference>
<evidence type="ECO:0000313" key="1">
    <source>
        <dbReference type="EMBL" id="KAH9527384.1"/>
    </source>
</evidence>
<accession>A0A922IDM3</accession>
<evidence type="ECO:0000313" key="2">
    <source>
        <dbReference type="Proteomes" id="UP000790347"/>
    </source>
</evidence>
<organism evidence="1 2">
    <name type="scientific">Dermatophagoides farinae</name>
    <name type="common">American house dust mite</name>
    <dbReference type="NCBI Taxonomy" id="6954"/>
    <lineage>
        <taxon>Eukaryota</taxon>
        <taxon>Metazoa</taxon>
        <taxon>Ecdysozoa</taxon>
        <taxon>Arthropoda</taxon>
        <taxon>Chelicerata</taxon>
        <taxon>Arachnida</taxon>
        <taxon>Acari</taxon>
        <taxon>Acariformes</taxon>
        <taxon>Sarcoptiformes</taxon>
        <taxon>Astigmata</taxon>
        <taxon>Psoroptidia</taxon>
        <taxon>Analgoidea</taxon>
        <taxon>Pyroglyphidae</taxon>
        <taxon>Dermatophagoidinae</taxon>
        <taxon>Dermatophagoides</taxon>
    </lineage>
</organism>
<dbReference type="EMBL" id="ASGP02000001">
    <property type="protein sequence ID" value="KAH9527384.1"/>
    <property type="molecule type" value="Genomic_DNA"/>
</dbReference>
<reference evidence="1" key="1">
    <citation type="submission" date="2013-05" db="EMBL/GenBank/DDBJ databases">
        <authorList>
            <person name="Yim A.K.Y."/>
            <person name="Chan T.F."/>
            <person name="Ji K.M."/>
            <person name="Liu X.Y."/>
            <person name="Zhou J.W."/>
            <person name="Li R.Q."/>
            <person name="Yang K.Y."/>
            <person name="Li J."/>
            <person name="Li M."/>
            <person name="Law P.T.W."/>
            <person name="Wu Y.L."/>
            <person name="Cai Z.L."/>
            <person name="Qin H."/>
            <person name="Bao Y."/>
            <person name="Leung R.K.K."/>
            <person name="Ng P.K.S."/>
            <person name="Zou J."/>
            <person name="Zhong X.J."/>
            <person name="Ran P.X."/>
            <person name="Zhong N.S."/>
            <person name="Liu Z.G."/>
            <person name="Tsui S.K.W."/>
        </authorList>
    </citation>
    <scope>NUCLEOTIDE SEQUENCE</scope>
    <source>
        <strain evidence="1">Derf</strain>
        <tissue evidence="1">Whole organism</tissue>
    </source>
</reference>
<dbReference type="AlphaFoldDB" id="A0A922IDM3"/>
<keyword evidence="2" id="KW-1185">Reference proteome</keyword>
<protein>
    <submittedName>
        <fullName evidence="1">Uncharacterized protein</fullName>
    </submittedName>
</protein>
<sequence>MEKKYFIPYTYLLLLYSSISNNDGGGGCSNGGTNFKSSFVTDDDDAIAGSIAVVKDSNKMLNMKITLQDQGL</sequence>